<keyword evidence="1" id="KW-0812">Transmembrane</keyword>
<keyword evidence="1" id="KW-0472">Membrane</keyword>
<reference evidence="2" key="1">
    <citation type="submission" date="2020-11" db="EMBL/GenBank/DDBJ databases">
        <authorList>
            <person name="Tran Van P."/>
        </authorList>
    </citation>
    <scope>NUCLEOTIDE SEQUENCE</scope>
</reference>
<dbReference type="InterPro" id="IPR040350">
    <property type="entry name" value="TMEM272"/>
</dbReference>
<name>A0A7R9LMZ5_9ACAR</name>
<dbReference type="PANTHER" id="PTHR33444:SF2">
    <property type="entry name" value="MARVEL DOMAIN-CONTAINING PROTEIN"/>
    <property type="match status" value="1"/>
</dbReference>
<dbReference type="EMBL" id="CAJPIZ010031943">
    <property type="protein sequence ID" value="CAG2120182.1"/>
    <property type="molecule type" value="Genomic_DNA"/>
</dbReference>
<protein>
    <submittedName>
        <fullName evidence="2">Uncharacterized protein</fullName>
    </submittedName>
</protein>
<feature type="non-terminal residue" evidence="2">
    <location>
        <position position="130"/>
    </location>
</feature>
<feature type="transmembrane region" description="Helical" evidence="1">
    <location>
        <begin position="41"/>
        <end position="64"/>
    </location>
</feature>
<dbReference type="AlphaFoldDB" id="A0A7R9LMZ5"/>
<dbReference type="EMBL" id="OC886518">
    <property type="protein sequence ID" value="CAD7644622.1"/>
    <property type="molecule type" value="Genomic_DNA"/>
</dbReference>
<dbReference type="Proteomes" id="UP000759131">
    <property type="component" value="Unassembled WGS sequence"/>
</dbReference>
<evidence type="ECO:0000313" key="2">
    <source>
        <dbReference type="EMBL" id="CAD7644622.1"/>
    </source>
</evidence>
<evidence type="ECO:0000313" key="3">
    <source>
        <dbReference type="Proteomes" id="UP000759131"/>
    </source>
</evidence>
<sequence length="130" mass="14833">MSKIGDENKWCWTRLKEARDRNPKDSYKCWSESIQVLAESCCLLVIFIIENLIGILFIIMGIIYMDDCPVSHAIPISLLLFGAFSFLHGITLQLVRCKCFNMTDPKDGFATLIKIALCMTSFATFFAFLF</sequence>
<gene>
    <name evidence="2" type="ORF">OSB1V03_LOCUS20129</name>
</gene>
<dbReference type="OrthoDB" id="6157510at2759"/>
<organism evidence="2">
    <name type="scientific">Medioppia subpectinata</name>
    <dbReference type="NCBI Taxonomy" id="1979941"/>
    <lineage>
        <taxon>Eukaryota</taxon>
        <taxon>Metazoa</taxon>
        <taxon>Ecdysozoa</taxon>
        <taxon>Arthropoda</taxon>
        <taxon>Chelicerata</taxon>
        <taxon>Arachnida</taxon>
        <taxon>Acari</taxon>
        <taxon>Acariformes</taxon>
        <taxon>Sarcoptiformes</taxon>
        <taxon>Oribatida</taxon>
        <taxon>Brachypylina</taxon>
        <taxon>Oppioidea</taxon>
        <taxon>Oppiidae</taxon>
        <taxon>Medioppia</taxon>
    </lineage>
</organism>
<feature type="transmembrane region" description="Helical" evidence="1">
    <location>
        <begin position="76"/>
        <end position="97"/>
    </location>
</feature>
<dbReference type="PANTHER" id="PTHR33444">
    <property type="entry name" value="SI:DKEY-19B23.12-RELATED"/>
    <property type="match status" value="1"/>
</dbReference>
<proteinExistence type="predicted"/>
<evidence type="ECO:0000256" key="1">
    <source>
        <dbReference type="SAM" id="Phobius"/>
    </source>
</evidence>
<accession>A0A7R9LMZ5</accession>
<feature type="transmembrane region" description="Helical" evidence="1">
    <location>
        <begin position="109"/>
        <end position="129"/>
    </location>
</feature>
<keyword evidence="1" id="KW-1133">Transmembrane helix</keyword>
<keyword evidence="3" id="KW-1185">Reference proteome</keyword>